<proteinExistence type="predicted"/>
<protein>
    <submittedName>
        <fullName evidence="2">Uncharacterized protein</fullName>
    </submittedName>
</protein>
<evidence type="ECO:0000313" key="2">
    <source>
        <dbReference type="EMBL" id="TFD82301.1"/>
    </source>
</evidence>
<reference evidence="2 3" key="1">
    <citation type="submission" date="2019-03" db="EMBL/GenBank/DDBJ databases">
        <title>Genomics of glacier-inhabiting Cryobacterium strains.</title>
        <authorList>
            <person name="Liu Q."/>
            <person name="Xin Y.-H."/>
        </authorList>
    </citation>
    <scope>NUCLEOTIDE SEQUENCE [LARGE SCALE GENOMIC DNA]</scope>
    <source>
        <strain evidence="2 3">CGMCC 1.4292</strain>
    </source>
</reference>
<gene>
    <name evidence="2" type="ORF">E3T53_00010</name>
</gene>
<evidence type="ECO:0000256" key="1">
    <source>
        <dbReference type="SAM" id="MobiDB-lite"/>
    </source>
</evidence>
<organism evidence="2 3">
    <name type="scientific">Cryobacterium psychrophilum</name>
    <dbReference type="NCBI Taxonomy" id="41988"/>
    <lineage>
        <taxon>Bacteria</taxon>
        <taxon>Bacillati</taxon>
        <taxon>Actinomycetota</taxon>
        <taxon>Actinomycetes</taxon>
        <taxon>Micrococcales</taxon>
        <taxon>Microbacteriaceae</taxon>
        <taxon>Cryobacterium</taxon>
    </lineage>
</organism>
<comment type="caution">
    <text evidence="2">The sequence shown here is derived from an EMBL/GenBank/DDBJ whole genome shotgun (WGS) entry which is preliminary data.</text>
</comment>
<feature type="region of interest" description="Disordered" evidence="1">
    <location>
        <begin position="1"/>
        <end position="57"/>
    </location>
</feature>
<keyword evidence="3" id="KW-1185">Reference proteome</keyword>
<sequence>MLSHAPPTDSTLSKRSLSASTGSTIDASTARSATFPRSRPKPTPTPTHPPPSRGNAYRRGLTVLRGNAMVDVIVEPAELTSVRWRNGCWGPSNPHGHYRGMERCRVRAGEESHVDESDDDAQTVRGTIVFPPAQRPEEPFTVIVQLEDVSRMDAPSRILAEVRLANRDFGAGRGRELPFRLPFPTELLDPAKAGPLRLNLRVHVRHTAVSHEPASRGIMTHVDVTEGDFVSTQSHPVPRGGALVRIPVQRV</sequence>
<dbReference type="AlphaFoldDB" id="A0A4Y8KY50"/>
<feature type="compositionally biased region" description="Polar residues" evidence="1">
    <location>
        <begin position="8"/>
        <end position="32"/>
    </location>
</feature>
<name>A0A4Y8KY50_9MICO</name>
<dbReference type="EMBL" id="SOHQ01000001">
    <property type="protein sequence ID" value="TFD82301.1"/>
    <property type="molecule type" value="Genomic_DNA"/>
</dbReference>
<accession>A0A4Y8KY50</accession>
<evidence type="ECO:0000313" key="3">
    <source>
        <dbReference type="Proteomes" id="UP000298218"/>
    </source>
</evidence>
<dbReference type="Proteomes" id="UP000298218">
    <property type="component" value="Unassembled WGS sequence"/>
</dbReference>
<dbReference type="OrthoDB" id="5123857at2"/>
<feature type="compositionally biased region" description="Pro residues" evidence="1">
    <location>
        <begin position="41"/>
        <end position="52"/>
    </location>
</feature>